<dbReference type="InterPro" id="IPR009061">
    <property type="entry name" value="DNA-bd_dom_put_sf"/>
</dbReference>
<evidence type="ECO:0000313" key="3">
    <source>
        <dbReference type="Proteomes" id="UP001304298"/>
    </source>
</evidence>
<gene>
    <name evidence="2" type="ORF">VA596_15800</name>
</gene>
<dbReference type="Gene3D" id="1.10.1660.10">
    <property type="match status" value="1"/>
</dbReference>
<evidence type="ECO:0000313" key="2">
    <source>
        <dbReference type="EMBL" id="MEA5361008.1"/>
    </source>
</evidence>
<dbReference type="SMART" id="SM00422">
    <property type="entry name" value="HTH_MERR"/>
    <property type="match status" value="1"/>
</dbReference>
<dbReference type="InterPro" id="IPR000551">
    <property type="entry name" value="MerR-type_HTH_dom"/>
</dbReference>
<protein>
    <submittedName>
        <fullName evidence="2">MerR family transcriptional regulator</fullName>
    </submittedName>
</protein>
<dbReference type="EMBL" id="JAYFSI010000002">
    <property type="protein sequence ID" value="MEA5361008.1"/>
    <property type="molecule type" value="Genomic_DNA"/>
</dbReference>
<evidence type="ECO:0000259" key="1">
    <source>
        <dbReference type="PROSITE" id="PS50937"/>
    </source>
</evidence>
<reference evidence="2 3" key="1">
    <citation type="submission" date="2023-12" db="EMBL/GenBank/DDBJ databases">
        <title>Amycolatopsis sp. V23-08.</title>
        <authorList>
            <person name="Somphong A."/>
        </authorList>
    </citation>
    <scope>NUCLEOTIDE SEQUENCE [LARGE SCALE GENOMIC DNA]</scope>
    <source>
        <strain evidence="2 3">V23-08</strain>
    </source>
</reference>
<organism evidence="2 3">
    <name type="scientific">Amycolatopsis heterodermiae</name>
    <dbReference type="NCBI Taxonomy" id="3110235"/>
    <lineage>
        <taxon>Bacteria</taxon>
        <taxon>Bacillati</taxon>
        <taxon>Actinomycetota</taxon>
        <taxon>Actinomycetes</taxon>
        <taxon>Pseudonocardiales</taxon>
        <taxon>Pseudonocardiaceae</taxon>
        <taxon>Amycolatopsis</taxon>
    </lineage>
</organism>
<proteinExistence type="predicted"/>
<sequence>MPARPDGPTAAWTPGAVARSLGIAPSTLRSWHRRYDLPVTGAGSGPHRRYSGEDVAALSRMRRLVGDGMSVASAARLTFAVPASAWTGAADMVAAALRLDADAIAATLDEGLARDGVATTWDHWCRPALTTLGGPAAAPAGGHVTTCTDVVHLLSGVITTALHRVRPETAGGPVVLLACAPGERHTLPLEVLRAALGERGVPAFVLGTDLPTTALLQALGRTSRPAAALVLWAQWPRRPPDAVVTACASRRITLLTAGPGRDGPAHVTSLADALRALPEVGDQSSRHS</sequence>
<dbReference type="RefSeq" id="WP_323327647.1">
    <property type="nucleotide sequence ID" value="NZ_JAYFSI010000002.1"/>
</dbReference>
<feature type="domain" description="HTH merR-type" evidence="1">
    <location>
        <begin position="11"/>
        <end position="80"/>
    </location>
</feature>
<dbReference type="PROSITE" id="PS50937">
    <property type="entry name" value="HTH_MERR_2"/>
    <property type="match status" value="1"/>
</dbReference>
<name>A0ABU5R4A9_9PSEU</name>
<dbReference type="SUPFAM" id="SSF46955">
    <property type="entry name" value="Putative DNA-binding domain"/>
    <property type="match status" value="1"/>
</dbReference>
<dbReference type="Pfam" id="PF13411">
    <property type="entry name" value="MerR_1"/>
    <property type="match status" value="1"/>
</dbReference>
<dbReference type="Gene3D" id="3.40.50.280">
    <property type="entry name" value="Cobalamin-binding domain"/>
    <property type="match status" value="1"/>
</dbReference>
<dbReference type="Proteomes" id="UP001304298">
    <property type="component" value="Unassembled WGS sequence"/>
</dbReference>
<comment type="caution">
    <text evidence="2">The sequence shown here is derived from an EMBL/GenBank/DDBJ whole genome shotgun (WGS) entry which is preliminary data.</text>
</comment>
<accession>A0ABU5R4A9</accession>
<keyword evidence="3" id="KW-1185">Reference proteome</keyword>